<dbReference type="FunFam" id="3.40.309.10:FF:000009">
    <property type="entry name" value="Aldehyde dehydrogenase A"/>
    <property type="match status" value="1"/>
</dbReference>
<dbReference type="InterPro" id="IPR029510">
    <property type="entry name" value="Ald_DH_CS_GLU"/>
</dbReference>
<evidence type="ECO:0000256" key="1">
    <source>
        <dbReference type="ARBA" id="ARBA00009986"/>
    </source>
</evidence>
<feature type="domain" description="Aldehyde dehydrogenase" evidence="5">
    <location>
        <begin position="5"/>
        <end position="457"/>
    </location>
</feature>
<dbReference type="PANTHER" id="PTHR11699">
    <property type="entry name" value="ALDEHYDE DEHYDROGENASE-RELATED"/>
    <property type="match status" value="1"/>
</dbReference>
<evidence type="ECO:0000313" key="7">
    <source>
        <dbReference type="Proteomes" id="UP000182229"/>
    </source>
</evidence>
<evidence type="ECO:0000259" key="5">
    <source>
        <dbReference type="Pfam" id="PF00171"/>
    </source>
</evidence>
<dbReference type="STRING" id="83449.BON30_30360"/>
<evidence type="ECO:0000313" key="6">
    <source>
        <dbReference type="EMBL" id="OJH37083.1"/>
    </source>
</evidence>
<organism evidence="6 7">
    <name type="scientific">Cystobacter ferrugineus</name>
    <dbReference type="NCBI Taxonomy" id="83449"/>
    <lineage>
        <taxon>Bacteria</taxon>
        <taxon>Pseudomonadati</taxon>
        <taxon>Myxococcota</taxon>
        <taxon>Myxococcia</taxon>
        <taxon>Myxococcales</taxon>
        <taxon>Cystobacterineae</taxon>
        <taxon>Archangiaceae</taxon>
        <taxon>Cystobacter</taxon>
    </lineage>
</organism>
<keyword evidence="2 4" id="KW-0560">Oxidoreductase</keyword>
<accession>A0A1L9B4E6</accession>
<evidence type="ECO:0000256" key="2">
    <source>
        <dbReference type="ARBA" id="ARBA00023002"/>
    </source>
</evidence>
<comment type="caution">
    <text evidence="6">The sequence shown here is derived from an EMBL/GenBank/DDBJ whole genome shotgun (WGS) entry which is preliminary data.</text>
</comment>
<dbReference type="Gene3D" id="3.40.309.10">
    <property type="entry name" value="Aldehyde Dehydrogenase, Chain A, domain 2"/>
    <property type="match status" value="1"/>
</dbReference>
<dbReference type="InterPro" id="IPR015590">
    <property type="entry name" value="Aldehyde_DH_dom"/>
</dbReference>
<dbReference type="CDD" id="cd07102">
    <property type="entry name" value="ALDH_EDX86601"/>
    <property type="match status" value="1"/>
</dbReference>
<sequence>MAMTTLTVDNPYTGDVACAVPLADEATVNTVLDQARAAARAARATSLAQRKDWCERMVAAMEAKADAIATDITRMMGKPLAQARGEIRGMAERARYMLSIADTALADIVLPPKAGFERRIVKEPLGVVVDLPAWNYPLLTAVNVVVPAVLAGNAVVVKHSPRSPLCGEHFARAFAEAGAPPHLVQAMHCDHPTSERVVGDARVDHVVFTGSVYGGQRLTVAGAARFRHMGLELGGNDPAYVAPDCDFDKTVENVVDGAIYNAGQSCCAVERVYVHRSLYKRFTEACEALVRGYVLGDPMSDKTTLGPIAQPNHPLELEQLVEDARGKGARVVVGGKRTQVDGKGRFFEATLVTELDDSMQLMRQESFGPLLPIAPVDSDEEALARMNKSDLGLTASVWTKDRERAARFATQLEFGTVYMNRCDSVDPALPWIGVKNSGRGHSLSALGFDQLTRPKSIHFRLSF</sequence>
<comment type="similarity">
    <text evidence="1 4">Belongs to the aldehyde dehydrogenase family.</text>
</comment>
<gene>
    <name evidence="6" type="ORF">BON30_30360</name>
</gene>
<dbReference type="GO" id="GO:0016620">
    <property type="term" value="F:oxidoreductase activity, acting on the aldehyde or oxo group of donors, NAD or NADP as acceptor"/>
    <property type="evidence" value="ECO:0007669"/>
    <property type="project" value="InterPro"/>
</dbReference>
<proteinExistence type="inferred from homology"/>
<dbReference type="Gene3D" id="3.40.605.10">
    <property type="entry name" value="Aldehyde Dehydrogenase, Chain A, domain 1"/>
    <property type="match status" value="1"/>
</dbReference>
<name>A0A1L9B4E6_9BACT</name>
<dbReference type="Pfam" id="PF00171">
    <property type="entry name" value="Aldedh"/>
    <property type="match status" value="1"/>
</dbReference>
<evidence type="ECO:0000256" key="4">
    <source>
        <dbReference type="RuleBase" id="RU003345"/>
    </source>
</evidence>
<dbReference type="InterPro" id="IPR016162">
    <property type="entry name" value="Ald_DH_N"/>
</dbReference>
<feature type="active site" evidence="3">
    <location>
        <position position="232"/>
    </location>
</feature>
<dbReference type="AlphaFoldDB" id="A0A1L9B4E6"/>
<keyword evidence="7" id="KW-1185">Reference proteome</keyword>
<reference evidence="7" key="1">
    <citation type="submission" date="2016-11" db="EMBL/GenBank/DDBJ databases">
        <authorList>
            <person name="Shukria A."/>
            <person name="Stevens D.C."/>
        </authorList>
    </citation>
    <scope>NUCLEOTIDE SEQUENCE [LARGE SCALE GENOMIC DNA]</scope>
    <source>
        <strain evidence="7">Cbfe23</strain>
    </source>
</reference>
<dbReference type="OrthoDB" id="9762436at2"/>
<protein>
    <submittedName>
        <fullName evidence="6">Aldehyde dehydrogenase</fullName>
    </submittedName>
</protein>
<dbReference type="EMBL" id="MPIN01000009">
    <property type="protein sequence ID" value="OJH37083.1"/>
    <property type="molecule type" value="Genomic_DNA"/>
</dbReference>
<dbReference type="Proteomes" id="UP000182229">
    <property type="component" value="Unassembled WGS sequence"/>
</dbReference>
<evidence type="ECO:0000256" key="3">
    <source>
        <dbReference type="PROSITE-ProRule" id="PRU10007"/>
    </source>
</evidence>
<dbReference type="PROSITE" id="PS00687">
    <property type="entry name" value="ALDEHYDE_DEHYDR_GLU"/>
    <property type="match status" value="1"/>
</dbReference>
<reference evidence="6 7" key="2">
    <citation type="submission" date="2016-12" db="EMBL/GenBank/DDBJ databases">
        <title>Draft Genome Sequence of Cystobacter ferrugineus Strain Cbfe23.</title>
        <authorList>
            <person name="Akbar S."/>
            <person name="Dowd S.E."/>
            <person name="Stevens D.C."/>
        </authorList>
    </citation>
    <scope>NUCLEOTIDE SEQUENCE [LARGE SCALE GENOMIC DNA]</scope>
    <source>
        <strain evidence="6 7">Cbfe23</strain>
    </source>
</reference>
<dbReference type="SUPFAM" id="SSF53720">
    <property type="entry name" value="ALDH-like"/>
    <property type="match status" value="1"/>
</dbReference>
<dbReference type="InterPro" id="IPR016163">
    <property type="entry name" value="Ald_DH_C"/>
</dbReference>
<dbReference type="InterPro" id="IPR016161">
    <property type="entry name" value="Ald_DH/histidinol_DH"/>
</dbReference>